<gene>
    <name evidence="2" type="ORF">FN976_05195</name>
</gene>
<keyword evidence="1" id="KW-1133">Transmembrane helix</keyword>
<feature type="transmembrane region" description="Helical" evidence="1">
    <location>
        <begin position="6"/>
        <end position="23"/>
    </location>
</feature>
<name>A0A562ZVB3_9BURK</name>
<evidence type="ECO:0000313" key="3">
    <source>
        <dbReference type="Proteomes" id="UP000318199"/>
    </source>
</evidence>
<comment type="caution">
    <text evidence="2">The sequence shown here is derived from an EMBL/GenBank/DDBJ whole genome shotgun (WGS) entry which is preliminary data.</text>
</comment>
<feature type="transmembrane region" description="Helical" evidence="1">
    <location>
        <begin position="55"/>
        <end position="79"/>
    </location>
</feature>
<evidence type="ECO:0000256" key="1">
    <source>
        <dbReference type="SAM" id="Phobius"/>
    </source>
</evidence>
<keyword evidence="3" id="KW-1185">Reference proteome</keyword>
<proteinExistence type="predicted"/>
<dbReference type="AlphaFoldDB" id="A0A562ZVB3"/>
<keyword evidence="1" id="KW-0812">Transmembrane</keyword>
<feature type="transmembrane region" description="Helical" evidence="1">
    <location>
        <begin position="30"/>
        <end position="49"/>
    </location>
</feature>
<dbReference type="OrthoDB" id="8812556at2"/>
<reference evidence="2 3" key="1">
    <citation type="submission" date="2019-07" db="EMBL/GenBank/DDBJ databases">
        <title>Caenimonas sedimenti sp. nov., isolated from activated sludge.</title>
        <authorList>
            <person name="Xu J."/>
        </authorList>
    </citation>
    <scope>NUCLEOTIDE SEQUENCE [LARGE SCALE GENOMIC DNA]</scope>
    <source>
        <strain evidence="2 3">HX-9-20</strain>
    </source>
</reference>
<dbReference type="EMBL" id="VOBQ01000004">
    <property type="protein sequence ID" value="TWO72114.1"/>
    <property type="molecule type" value="Genomic_DNA"/>
</dbReference>
<dbReference type="RefSeq" id="WP_145891702.1">
    <property type="nucleotide sequence ID" value="NZ_VOBQ01000004.1"/>
</dbReference>
<accession>A0A562ZVB3</accession>
<organism evidence="2 3">
    <name type="scientific">Caenimonas sedimenti</name>
    <dbReference type="NCBI Taxonomy" id="2596921"/>
    <lineage>
        <taxon>Bacteria</taxon>
        <taxon>Pseudomonadati</taxon>
        <taxon>Pseudomonadota</taxon>
        <taxon>Betaproteobacteria</taxon>
        <taxon>Burkholderiales</taxon>
        <taxon>Comamonadaceae</taxon>
        <taxon>Caenimonas</taxon>
    </lineage>
</organism>
<keyword evidence="1" id="KW-0472">Membrane</keyword>
<dbReference type="Proteomes" id="UP000318199">
    <property type="component" value="Unassembled WGS sequence"/>
</dbReference>
<dbReference type="InterPro" id="IPR019277">
    <property type="entry name" value="DUF2304"/>
</dbReference>
<sequence length="117" mass="12668">MASLQLTTTLLGVGLSAAIVVLLRRDHLHPLYGVFWLSVAGVAALLGLWPGSIDFIARTAGIAYSPALLLLLAVIVLLIKSLHGDIVNTRIERQVRRLNQRVALFELEHNRAAGPLS</sequence>
<protein>
    <submittedName>
        <fullName evidence="2">DUF2304 domain-containing protein</fullName>
    </submittedName>
</protein>
<dbReference type="Pfam" id="PF10066">
    <property type="entry name" value="DUF2304"/>
    <property type="match status" value="1"/>
</dbReference>
<evidence type="ECO:0000313" key="2">
    <source>
        <dbReference type="EMBL" id="TWO72114.1"/>
    </source>
</evidence>